<proteinExistence type="predicted"/>
<keyword evidence="2" id="KW-1185">Reference proteome</keyword>
<dbReference type="KEGG" id="psin:CAK95_15665"/>
<dbReference type="AlphaFoldDB" id="A0A1W6ZSM9"/>
<dbReference type="STRING" id="1235591.CAK95_15665"/>
<dbReference type="EMBL" id="CP021112">
    <property type="protein sequence ID" value="ARQ00353.1"/>
    <property type="molecule type" value="Genomic_DNA"/>
</dbReference>
<name>A0A1W6ZSM9_9HYPH</name>
<organism evidence="1 2">
    <name type="scientific">Pseudorhodoplanes sinuspersici</name>
    <dbReference type="NCBI Taxonomy" id="1235591"/>
    <lineage>
        <taxon>Bacteria</taxon>
        <taxon>Pseudomonadati</taxon>
        <taxon>Pseudomonadota</taxon>
        <taxon>Alphaproteobacteria</taxon>
        <taxon>Hyphomicrobiales</taxon>
        <taxon>Pseudorhodoplanes</taxon>
    </lineage>
</organism>
<evidence type="ECO:0000313" key="1">
    <source>
        <dbReference type="EMBL" id="ARQ00353.1"/>
    </source>
</evidence>
<evidence type="ECO:0000313" key="2">
    <source>
        <dbReference type="Proteomes" id="UP000194137"/>
    </source>
</evidence>
<dbReference type="GO" id="GO:0050135">
    <property type="term" value="F:NADP+ nucleosidase activity"/>
    <property type="evidence" value="ECO:0007669"/>
    <property type="project" value="InterPro"/>
</dbReference>
<dbReference type="OrthoDB" id="8137562at2"/>
<reference evidence="1 2" key="1">
    <citation type="submission" date="2017-05" db="EMBL/GenBank/DDBJ databases">
        <title>Full genome sequence of Pseudorhodoplanes sinuspersici.</title>
        <authorList>
            <person name="Dastgheib S.M.M."/>
            <person name="Shavandi M."/>
            <person name="Tirandaz H."/>
        </authorList>
    </citation>
    <scope>NUCLEOTIDE SEQUENCE [LARGE SCALE GENOMIC DNA]</scope>
    <source>
        <strain evidence="1 2">RIPI110</strain>
    </source>
</reference>
<dbReference type="RefSeq" id="WP_086088748.1">
    <property type="nucleotide sequence ID" value="NZ_CP021112.1"/>
</dbReference>
<dbReference type="Proteomes" id="UP000194137">
    <property type="component" value="Chromosome"/>
</dbReference>
<protein>
    <submittedName>
        <fullName evidence="1">Uncharacterized protein</fullName>
    </submittedName>
</protein>
<gene>
    <name evidence="1" type="ORF">CAK95_15665</name>
</gene>
<accession>A0A1W6ZSM9</accession>
<dbReference type="InterPro" id="IPR019302">
    <property type="entry name" value="CAP12/PCTIR_TIR_dom"/>
</dbReference>
<sequence>MSNAIPQPLRTAIKKKLGNVSDRHVNRLIAQIANDQLISRRAASMMLARKLGIAITRYATAEDRAEMRGHAVSAISTEPEDNAISAAPPVSKVLPTLKVKPAKNNSLFVVHGRDSKLNEAMFALLRAMGLNPLEWSQAIAKAKGANPDVRKVINNAMRLVQGVVVMFSPDEEARLKTKYRAKGDSAKLEGQARPNVIFESGLALGGHPKKTLLVQVGDTRPISDIAGMHMLRLSNSATSRKELGQRLKKLGFKVDLSGTSWLTEGDFNR</sequence>
<dbReference type="Pfam" id="PF10137">
    <property type="entry name" value="CAP12-PCTIR_TIR"/>
    <property type="match status" value="1"/>
</dbReference>